<name>A0ABT1JZG9_9ACTN</name>
<organism evidence="2 3">
    <name type="scientific">Nonomuraea roseoviolacea subsp. carminata</name>
    <dbReference type="NCBI Taxonomy" id="160689"/>
    <lineage>
        <taxon>Bacteria</taxon>
        <taxon>Bacillati</taxon>
        <taxon>Actinomycetota</taxon>
        <taxon>Actinomycetes</taxon>
        <taxon>Streptosporangiales</taxon>
        <taxon>Streptosporangiaceae</taxon>
        <taxon>Nonomuraea</taxon>
    </lineage>
</organism>
<feature type="transmembrane region" description="Helical" evidence="1">
    <location>
        <begin position="65"/>
        <end position="83"/>
    </location>
</feature>
<dbReference type="Proteomes" id="UP001320766">
    <property type="component" value="Unassembled WGS sequence"/>
</dbReference>
<gene>
    <name evidence="2" type="ORF">HD595_003112</name>
</gene>
<reference evidence="2 3" key="1">
    <citation type="submission" date="2022-06" db="EMBL/GenBank/DDBJ databases">
        <title>Sequencing the genomes of 1000 actinobacteria strains.</title>
        <authorList>
            <person name="Klenk H.-P."/>
        </authorList>
    </citation>
    <scope>NUCLEOTIDE SEQUENCE [LARGE SCALE GENOMIC DNA]</scope>
    <source>
        <strain evidence="2 3">DSM 44170</strain>
    </source>
</reference>
<proteinExistence type="predicted"/>
<keyword evidence="1" id="KW-0472">Membrane</keyword>
<feature type="transmembrane region" description="Helical" evidence="1">
    <location>
        <begin position="95"/>
        <end position="121"/>
    </location>
</feature>
<evidence type="ECO:0000256" key="1">
    <source>
        <dbReference type="SAM" id="Phobius"/>
    </source>
</evidence>
<feature type="transmembrane region" description="Helical" evidence="1">
    <location>
        <begin position="133"/>
        <end position="158"/>
    </location>
</feature>
<evidence type="ECO:0000313" key="2">
    <source>
        <dbReference type="EMBL" id="MCP2346990.1"/>
    </source>
</evidence>
<accession>A0ABT1JZG9</accession>
<dbReference type="EMBL" id="JAMZEC010000001">
    <property type="protein sequence ID" value="MCP2346990.1"/>
    <property type="molecule type" value="Genomic_DNA"/>
</dbReference>
<feature type="transmembrane region" description="Helical" evidence="1">
    <location>
        <begin position="12"/>
        <end position="34"/>
    </location>
</feature>
<protein>
    <submittedName>
        <fullName evidence="2">Vacuolar-type H+-ATPase subunit I/STV1</fullName>
    </submittedName>
</protein>
<keyword evidence="1" id="KW-1133">Transmembrane helix</keyword>
<keyword evidence="1" id="KW-0812">Transmembrane</keyword>
<evidence type="ECO:0000313" key="3">
    <source>
        <dbReference type="Proteomes" id="UP001320766"/>
    </source>
</evidence>
<sequence length="172" mass="18416">MIAVFRRGPVLMMSGLVLSAVYTAGLYVAIRYAVDATIQDHIELAAPPEGLADDMAMMRRAVRRLAIPVGAVTVCLGLVALLLRRSRGWTRRVMLVLSAVLWVVYPYAVLSTLGVWGTFMIGDGGATGAPQRFAGWLGLGAFILFVAANLQAGGLMMLAHRDATAARPTESR</sequence>
<comment type="caution">
    <text evidence="2">The sequence shown here is derived from an EMBL/GenBank/DDBJ whole genome shotgun (WGS) entry which is preliminary data.</text>
</comment>
<keyword evidence="3" id="KW-1185">Reference proteome</keyword>